<comment type="caution">
    <text evidence="1">The sequence shown here is derived from an EMBL/GenBank/DDBJ whole genome shotgun (WGS) entry which is preliminary data.</text>
</comment>
<name>A0A4Q2UH41_9BACT</name>
<protein>
    <submittedName>
        <fullName evidence="1">Pathogenicity locus</fullName>
    </submittedName>
</protein>
<evidence type="ECO:0000313" key="2">
    <source>
        <dbReference type="Proteomes" id="UP000290407"/>
    </source>
</evidence>
<reference evidence="1 2" key="1">
    <citation type="submission" date="2019-01" db="EMBL/GenBank/DDBJ databases">
        <title>Spirosoma flava sp. nov., a propanil-degrading bacterium isolated from herbicide-contaminated soil.</title>
        <authorList>
            <person name="Zhang L."/>
            <person name="Jiang J.-D."/>
        </authorList>
    </citation>
    <scope>NUCLEOTIDE SEQUENCE [LARGE SCALE GENOMIC DNA]</scope>
    <source>
        <strain evidence="1 2">TY50</strain>
    </source>
</reference>
<dbReference type="Pfam" id="PF11731">
    <property type="entry name" value="Cdd1"/>
    <property type="match status" value="1"/>
</dbReference>
<proteinExistence type="predicted"/>
<accession>A0A4Q2UH41</accession>
<dbReference type="Proteomes" id="UP000290407">
    <property type="component" value="Unassembled WGS sequence"/>
</dbReference>
<gene>
    <name evidence="1" type="ORF">EQG79_28880</name>
</gene>
<evidence type="ECO:0000313" key="1">
    <source>
        <dbReference type="EMBL" id="RYC66610.1"/>
    </source>
</evidence>
<organism evidence="1 2">
    <name type="scientific">Spirosoma sordidisoli</name>
    <dbReference type="NCBI Taxonomy" id="2502893"/>
    <lineage>
        <taxon>Bacteria</taxon>
        <taxon>Pseudomonadati</taxon>
        <taxon>Bacteroidota</taxon>
        <taxon>Cytophagia</taxon>
        <taxon>Cytophagales</taxon>
        <taxon>Cytophagaceae</taxon>
        <taxon>Spirosoma</taxon>
    </lineage>
</organism>
<dbReference type="AlphaFoldDB" id="A0A4Q2UH41"/>
<dbReference type="InterPro" id="IPR021725">
    <property type="entry name" value="Cdd1"/>
</dbReference>
<dbReference type="EMBL" id="SBLB01000013">
    <property type="protein sequence ID" value="RYC66610.1"/>
    <property type="molecule type" value="Genomic_DNA"/>
</dbReference>
<sequence length="167" mass="19370">MSPKNNLRLPLTQAERTNLRKHKVNISDFLRHALDELAVYLGATPDRTRDLYALAQFQTIPSIGPKFASDLIFLGYYSLAELVDKDGAMLMDQYEQKKGCWIDPCVEDQFRLAVHYAQTSDATKTWWDFTPERKAYRSANGYPRDRPTLAWHETPAYQRTPDELLTR</sequence>
<keyword evidence="2" id="KW-1185">Reference proteome</keyword>